<dbReference type="Proteomes" id="UP000645828">
    <property type="component" value="Unassembled WGS sequence"/>
</dbReference>
<reference evidence="2" key="1">
    <citation type="submission" date="2020-12" db="EMBL/GenBank/DDBJ databases">
        <authorList>
            <consortium name="Molecular Ecology Group"/>
        </authorList>
    </citation>
    <scope>NUCLEOTIDE SEQUENCE</scope>
    <source>
        <strain evidence="2">TBG_1078</strain>
    </source>
</reference>
<proteinExistence type="predicted"/>
<evidence type="ECO:0000256" key="1">
    <source>
        <dbReference type="SAM" id="SignalP"/>
    </source>
</evidence>
<dbReference type="AlphaFoldDB" id="A0A811ZTB9"/>
<feature type="chain" id="PRO_5032839385" evidence="1">
    <location>
        <begin position="24"/>
        <end position="226"/>
    </location>
</feature>
<comment type="caution">
    <text evidence="2">The sequence shown here is derived from an EMBL/GenBank/DDBJ whole genome shotgun (WGS) entry which is preliminary data.</text>
</comment>
<evidence type="ECO:0000313" key="2">
    <source>
        <dbReference type="EMBL" id="CAD7692142.1"/>
    </source>
</evidence>
<name>A0A811ZTB9_NYCPR</name>
<gene>
    <name evidence="2" type="ORF">NYPRO_LOCUS24936</name>
</gene>
<dbReference type="EMBL" id="CAJHUB010000775">
    <property type="protein sequence ID" value="CAD7692142.1"/>
    <property type="molecule type" value="Genomic_DNA"/>
</dbReference>
<feature type="signal peptide" evidence="1">
    <location>
        <begin position="1"/>
        <end position="23"/>
    </location>
</feature>
<evidence type="ECO:0000313" key="3">
    <source>
        <dbReference type="Proteomes" id="UP000645828"/>
    </source>
</evidence>
<accession>A0A811ZTB9</accession>
<organism evidence="2 3">
    <name type="scientific">Nyctereutes procyonoides</name>
    <name type="common">Raccoon dog</name>
    <name type="synonym">Canis procyonoides</name>
    <dbReference type="NCBI Taxonomy" id="34880"/>
    <lineage>
        <taxon>Eukaryota</taxon>
        <taxon>Metazoa</taxon>
        <taxon>Chordata</taxon>
        <taxon>Craniata</taxon>
        <taxon>Vertebrata</taxon>
        <taxon>Euteleostomi</taxon>
        <taxon>Mammalia</taxon>
        <taxon>Eutheria</taxon>
        <taxon>Laurasiatheria</taxon>
        <taxon>Carnivora</taxon>
        <taxon>Caniformia</taxon>
        <taxon>Canidae</taxon>
        <taxon>Nyctereutes</taxon>
    </lineage>
</organism>
<keyword evidence="3" id="KW-1185">Reference proteome</keyword>
<protein>
    <submittedName>
        <fullName evidence="2">(raccoon dog) hypothetical protein</fullName>
    </submittedName>
</protein>
<keyword evidence="1" id="KW-0732">Signal</keyword>
<sequence length="226" mass="24740">MLLGMRLWTWSLTGSAQWTWCSSRCLCLQCCPPTPPHPRCQHVSLSCSGVPCSVLLPLPCSCLHSLAKPLSSCVCHPHYHACSFTISSSHTGYCILLWVSLHALIKIKEENCNGSYLFILTADPMPYTRELILTQVFGCVCGWVERLLGYPHFTDKETEAQRGCNSTCARSHLIWASHALSVPCLCCSPPTADSAHHCSHGSAPPSLCAYISWGLCSFVTCCPPPL</sequence>